<keyword evidence="3" id="KW-1185">Reference proteome</keyword>
<dbReference type="OrthoDB" id="5599171at2759"/>
<feature type="non-terminal residue" evidence="2">
    <location>
        <position position="74"/>
    </location>
</feature>
<feature type="transmembrane region" description="Helical" evidence="1">
    <location>
        <begin position="53"/>
        <end position="72"/>
    </location>
</feature>
<evidence type="ECO:0000313" key="3">
    <source>
        <dbReference type="Proteomes" id="UP001151582"/>
    </source>
</evidence>
<keyword evidence="1" id="KW-1133">Transmembrane helix</keyword>
<comment type="caution">
    <text evidence="2">The sequence shown here is derived from an EMBL/GenBank/DDBJ whole genome shotgun (WGS) entry which is preliminary data.</text>
</comment>
<proteinExistence type="predicted"/>
<evidence type="ECO:0000313" key="2">
    <source>
        <dbReference type="EMBL" id="KAJ1975979.1"/>
    </source>
</evidence>
<organism evidence="2 3">
    <name type="scientific">Dimargaris verticillata</name>
    <dbReference type="NCBI Taxonomy" id="2761393"/>
    <lineage>
        <taxon>Eukaryota</taxon>
        <taxon>Fungi</taxon>
        <taxon>Fungi incertae sedis</taxon>
        <taxon>Zoopagomycota</taxon>
        <taxon>Kickxellomycotina</taxon>
        <taxon>Dimargaritomycetes</taxon>
        <taxon>Dimargaritales</taxon>
        <taxon>Dimargaritaceae</taxon>
        <taxon>Dimargaris</taxon>
    </lineage>
</organism>
<dbReference type="AlphaFoldDB" id="A0A9W8B5I4"/>
<gene>
    <name evidence="2" type="ORF">H4R34_004145</name>
</gene>
<dbReference type="GO" id="GO:0019888">
    <property type="term" value="F:protein phosphatase regulator activity"/>
    <property type="evidence" value="ECO:0007669"/>
    <property type="project" value="InterPro"/>
</dbReference>
<accession>A0A9W8B5I4</accession>
<dbReference type="EMBL" id="JANBQB010000474">
    <property type="protein sequence ID" value="KAJ1975979.1"/>
    <property type="molecule type" value="Genomic_DNA"/>
</dbReference>
<dbReference type="InterPro" id="IPR005605">
    <property type="entry name" value="Spo7"/>
</dbReference>
<keyword evidence="1" id="KW-0472">Membrane</keyword>
<protein>
    <recommendedName>
        <fullName evidence="4">Transmembrane protein 188</fullName>
    </recommendedName>
</protein>
<sequence length="74" mass="8926">MSRTNPATASYQATPSTPRFAPQPDALLYKDLLIFEERLKQNVRRLKRKKQKYQVQLVFLFIMFICLSWKVWFE</sequence>
<evidence type="ECO:0008006" key="4">
    <source>
        <dbReference type="Google" id="ProtNLM"/>
    </source>
</evidence>
<keyword evidence="1" id="KW-0812">Transmembrane</keyword>
<dbReference type="Proteomes" id="UP001151582">
    <property type="component" value="Unassembled WGS sequence"/>
</dbReference>
<dbReference type="Pfam" id="PF03907">
    <property type="entry name" value="Spo7"/>
    <property type="match status" value="1"/>
</dbReference>
<evidence type="ECO:0000256" key="1">
    <source>
        <dbReference type="SAM" id="Phobius"/>
    </source>
</evidence>
<name>A0A9W8B5I4_9FUNG</name>
<reference evidence="2" key="1">
    <citation type="submission" date="2022-07" db="EMBL/GenBank/DDBJ databases">
        <title>Phylogenomic reconstructions and comparative analyses of Kickxellomycotina fungi.</title>
        <authorList>
            <person name="Reynolds N.K."/>
            <person name="Stajich J.E."/>
            <person name="Barry K."/>
            <person name="Grigoriev I.V."/>
            <person name="Crous P."/>
            <person name="Smith M.E."/>
        </authorList>
    </citation>
    <scope>NUCLEOTIDE SEQUENCE</scope>
    <source>
        <strain evidence="2">RSA 567</strain>
    </source>
</reference>